<organism evidence="1">
    <name type="scientific">Pararge aegeria</name>
    <name type="common">speckled wood butterfly</name>
    <dbReference type="NCBI Taxonomy" id="116150"/>
    <lineage>
        <taxon>Eukaryota</taxon>
        <taxon>Metazoa</taxon>
        <taxon>Ecdysozoa</taxon>
        <taxon>Arthropoda</taxon>
        <taxon>Hexapoda</taxon>
        <taxon>Insecta</taxon>
        <taxon>Pterygota</taxon>
        <taxon>Neoptera</taxon>
        <taxon>Endopterygota</taxon>
        <taxon>Lepidoptera</taxon>
        <taxon>Glossata</taxon>
        <taxon>Ditrysia</taxon>
        <taxon>Papilionoidea</taxon>
        <taxon>Nymphalidae</taxon>
        <taxon>Satyrinae</taxon>
        <taxon>Satyrini</taxon>
        <taxon>Parargina</taxon>
        <taxon>Pararge</taxon>
    </lineage>
</organism>
<sequence>PNTINWLNTLSPDIVMRAKVYNHILQSDEKYIYGAGFFSFRIRQVLLTRRKSASLLSPLVRFKDVACHC</sequence>
<dbReference type="AlphaFoldDB" id="S4PQV9"/>
<feature type="non-terminal residue" evidence="1">
    <location>
        <position position="1"/>
    </location>
</feature>
<protein>
    <submittedName>
        <fullName evidence="1">Uncharacterized protein</fullName>
    </submittedName>
</protein>
<proteinExistence type="predicted"/>
<evidence type="ECO:0000313" key="1">
    <source>
        <dbReference type="EMBL" id="JAA91225.1"/>
    </source>
</evidence>
<reference evidence="1" key="2">
    <citation type="submission" date="2013-05" db="EMBL/GenBank/DDBJ databases">
        <authorList>
            <person name="Carter J.-M."/>
            <person name="Baker S.C."/>
            <person name="Pink R."/>
            <person name="Carter D.R.F."/>
            <person name="Collins A."/>
            <person name="Tomlin J."/>
            <person name="Gibbs M."/>
            <person name="Breuker C.J."/>
        </authorList>
    </citation>
    <scope>NUCLEOTIDE SEQUENCE</scope>
    <source>
        <tissue evidence="1">Ovary</tissue>
    </source>
</reference>
<reference evidence="1" key="1">
    <citation type="journal article" date="2013" name="BMC Genomics">
        <title>Unscrambling butterfly oogenesis.</title>
        <authorList>
            <person name="Carter J.M."/>
            <person name="Baker S.C."/>
            <person name="Pink R."/>
            <person name="Carter D.R."/>
            <person name="Collins A."/>
            <person name="Tomlin J."/>
            <person name="Gibbs M."/>
            <person name="Breuker C.J."/>
        </authorList>
    </citation>
    <scope>NUCLEOTIDE SEQUENCE</scope>
    <source>
        <tissue evidence="1">Ovary</tissue>
    </source>
</reference>
<accession>S4PQV9</accession>
<dbReference type="EMBL" id="GAIX01001335">
    <property type="protein sequence ID" value="JAA91225.1"/>
    <property type="molecule type" value="Transcribed_RNA"/>
</dbReference>
<name>S4PQV9_9NEOP</name>